<dbReference type="KEGG" id="cci:CC1G_14379"/>
<dbReference type="AlphaFoldDB" id="D6RM11"/>
<evidence type="ECO:0000313" key="2">
    <source>
        <dbReference type="EMBL" id="EFI27888.1"/>
    </source>
</evidence>
<sequence length="53" mass="5806">MPKYSLGCGPLNGKQPRPVGTKCPKTNKRKIRNTKSRTHRTSGGLKASRILDA</sequence>
<name>D6RM11_COPC7</name>
<dbReference type="RefSeq" id="XP_002911382.1">
    <property type="nucleotide sequence ID" value="XM_002911336.1"/>
</dbReference>
<organism evidence="2 3">
    <name type="scientific">Coprinopsis cinerea (strain Okayama-7 / 130 / ATCC MYA-4618 / FGSC 9003)</name>
    <name type="common">Inky cap fungus</name>
    <name type="synonym">Hormographiella aspergillata</name>
    <dbReference type="NCBI Taxonomy" id="240176"/>
    <lineage>
        <taxon>Eukaryota</taxon>
        <taxon>Fungi</taxon>
        <taxon>Dikarya</taxon>
        <taxon>Basidiomycota</taxon>
        <taxon>Agaricomycotina</taxon>
        <taxon>Agaricomycetes</taxon>
        <taxon>Agaricomycetidae</taxon>
        <taxon>Agaricales</taxon>
        <taxon>Agaricineae</taxon>
        <taxon>Psathyrellaceae</taxon>
        <taxon>Coprinopsis</taxon>
    </lineage>
</organism>
<gene>
    <name evidence="2" type="ORF">CC1G_14379</name>
</gene>
<feature type="region of interest" description="Disordered" evidence="1">
    <location>
        <begin position="1"/>
        <end position="53"/>
    </location>
</feature>
<protein>
    <submittedName>
        <fullName evidence="2">Uncharacterized protein</fullName>
    </submittedName>
</protein>
<dbReference type="EMBL" id="AACS02000004">
    <property type="protein sequence ID" value="EFI27888.1"/>
    <property type="molecule type" value="Genomic_DNA"/>
</dbReference>
<feature type="compositionally biased region" description="Basic residues" evidence="1">
    <location>
        <begin position="25"/>
        <end position="40"/>
    </location>
</feature>
<reference evidence="2 3" key="1">
    <citation type="journal article" date="2010" name="Proc. Natl. Acad. Sci. U.S.A.">
        <title>Insights into evolution of multicellular fungi from the assembled chromosomes of the mushroom Coprinopsis cinerea (Coprinus cinereus).</title>
        <authorList>
            <person name="Stajich J.E."/>
            <person name="Wilke S.K."/>
            <person name="Ahren D."/>
            <person name="Au C.H."/>
            <person name="Birren B.W."/>
            <person name="Borodovsky M."/>
            <person name="Burns C."/>
            <person name="Canback B."/>
            <person name="Casselton L.A."/>
            <person name="Cheng C.K."/>
            <person name="Deng J."/>
            <person name="Dietrich F.S."/>
            <person name="Fargo D.C."/>
            <person name="Farman M.L."/>
            <person name="Gathman A.C."/>
            <person name="Goldberg J."/>
            <person name="Guigo R."/>
            <person name="Hoegger P.J."/>
            <person name="Hooker J.B."/>
            <person name="Huggins A."/>
            <person name="James T.Y."/>
            <person name="Kamada T."/>
            <person name="Kilaru S."/>
            <person name="Kodira C."/>
            <person name="Kues U."/>
            <person name="Kupfer D."/>
            <person name="Kwan H.S."/>
            <person name="Lomsadze A."/>
            <person name="Li W."/>
            <person name="Lilly W.W."/>
            <person name="Ma L.J."/>
            <person name="Mackey A.J."/>
            <person name="Manning G."/>
            <person name="Martin F."/>
            <person name="Muraguchi H."/>
            <person name="Natvig D.O."/>
            <person name="Palmerini H."/>
            <person name="Ramesh M.A."/>
            <person name="Rehmeyer C.J."/>
            <person name="Roe B.A."/>
            <person name="Shenoy N."/>
            <person name="Stanke M."/>
            <person name="Ter-Hovhannisyan V."/>
            <person name="Tunlid A."/>
            <person name="Velagapudi R."/>
            <person name="Vision T.J."/>
            <person name="Zeng Q."/>
            <person name="Zolan M.E."/>
            <person name="Pukkila P.J."/>
        </authorList>
    </citation>
    <scope>NUCLEOTIDE SEQUENCE [LARGE SCALE GENOMIC DNA]</scope>
    <source>
        <strain evidence="3">Okayama-7 / 130 / ATCC MYA-4618 / FGSC 9003</strain>
    </source>
</reference>
<comment type="caution">
    <text evidence="2">The sequence shown here is derived from an EMBL/GenBank/DDBJ whole genome shotgun (WGS) entry which is preliminary data.</text>
</comment>
<dbReference type="InParanoid" id="D6RM11"/>
<accession>D6RM11</accession>
<evidence type="ECO:0000313" key="3">
    <source>
        <dbReference type="Proteomes" id="UP000001861"/>
    </source>
</evidence>
<dbReference type="Proteomes" id="UP000001861">
    <property type="component" value="Unassembled WGS sequence"/>
</dbReference>
<keyword evidence="3" id="KW-1185">Reference proteome</keyword>
<dbReference type="GeneID" id="9380078"/>
<evidence type="ECO:0000256" key="1">
    <source>
        <dbReference type="SAM" id="MobiDB-lite"/>
    </source>
</evidence>
<proteinExistence type="predicted"/>
<dbReference type="VEuPathDB" id="FungiDB:CC1G_14379"/>
<dbReference type="HOGENOM" id="CLU_3068590_0_0_1"/>